<feature type="non-terminal residue" evidence="1">
    <location>
        <position position="39"/>
    </location>
</feature>
<name>A0A6V8NP30_9ACTN</name>
<evidence type="ECO:0000313" key="2">
    <source>
        <dbReference type="Proteomes" id="UP000580051"/>
    </source>
</evidence>
<sequence>MYVKTKYLPVLVLQTSRGIKMLIGCLLPCLDTECSEIVS</sequence>
<evidence type="ECO:0000313" key="1">
    <source>
        <dbReference type="EMBL" id="GFP22078.1"/>
    </source>
</evidence>
<dbReference type="EMBL" id="BLRV01000202">
    <property type="protein sequence ID" value="GFP22078.1"/>
    <property type="molecule type" value="Genomic_DNA"/>
</dbReference>
<dbReference type="Proteomes" id="UP000580051">
    <property type="component" value="Unassembled WGS sequence"/>
</dbReference>
<accession>A0A6V8NP30</accession>
<gene>
    <name evidence="1" type="ORF">HKBW3S06_01305</name>
</gene>
<organism evidence="1 2">
    <name type="scientific">Candidatus Hakubella thermalkaliphila</name>
    <dbReference type="NCBI Taxonomy" id="2754717"/>
    <lineage>
        <taxon>Bacteria</taxon>
        <taxon>Bacillati</taxon>
        <taxon>Actinomycetota</taxon>
        <taxon>Actinomycetota incertae sedis</taxon>
        <taxon>Candidatus Hakubellales</taxon>
        <taxon>Candidatus Hakubellaceae</taxon>
        <taxon>Candidatus Hakubella</taxon>
    </lineage>
</organism>
<dbReference type="AlphaFoldDB" id="A0A6V8NP30"/>
<comment type="caution">
    <text evidence="1">The sequence shown here is derived from an EMBL/GenBank/DDBJ whole genome shotgun (WGS) entry which is preliminary data.</text>
</comment>
<protein>
    <submittedName>
        <fullName evidence="1">Uncharacterized protein</fullName>
    </submittedName>
</protein>
<reference evidence="1 2" key="1">
    <citation type="journal article" date="2020" name="Front. Microbiol.">
        <title>Single-cell genomics of novel Actinobacteria with the Wood-Ljungdahl pathway discovered in a serpentinizing system.</title>
        <authorList>
            <person name="Merino N."/>
            <person name="Kawai M."/>
            <person name="Boyd E.S."/>
            <person name="Colman D.R."/>
            <person name="McGlynn S.E."/>
            <person name="Nealson K.H."/>
            <person name="Kurokawa K."/>
            <person name="Hongoh Y."/>
        </authorList>
    </citation>
    <scope>NUCLEOTIDE SEQUENCE [LARGE SCALE GENOMIC DNA]</scope>
    <source>
        <strain evidence="1 2">S06</strain>
    </source>
</reference>
<proteinExistence type="predicted"/>